<evidence type="ECO:0000256" key="1">
    <source>
        <dbReference type="SAM" id="Coils"/>
    </source>
</evidence>
<proteinExistence type="predicted"/>
<reference evidence="3" key="1">
    <citation type="submission" date="2025-08" db="UniProtKB">
        <authorList>
            <consortium name="Ensembl"/>
        </authorList>
    </citation>
    <scope>IDENTIFICATION</scope>
</reference>
<sequence length="1320" mass="151965">MANMFSFSYLFTCFSFGFLFFFCFMSELKIGSLNLNGARDERKRATFFRLCSLKKLDVIFVQETHSTVDNEVDWKREWEGDVFLSHKTSNSCGVGVLFSKSFSPQSVECEEFIEGRLLKVRVLYENVQFVFITVYAPAVGKERLTFLENVNDAIRDCNDKEFLFIGGDWNCTESRLDRNHVEPHPASRTLLIQLLETHELHDVWRGLHDNQRQYTWTHCKDNLLSMARLDRFYCFKHHSNVVKNCFISPVGFSDHSLVVICVFLKCVKPSSAYWHFNTALLEDSNFKEIFVSFWKNHQSTKNDFMSLQQWWDFGKVQTKQLCQQYNCNVTRVLLKSVKALESEVEELQALAEATKDQCYLEALEIKKSVLTTLLGVSAQGALIRSRFKSVVEMDVPSHFFFGLEQKNGQKRYIHSLKSDSGHVLSDHAAIRKLAVSFYCDLYKCEHREEQMLAQSFYSGLPQVKQESNVVLEADISLGELYVALQSMQSRKTPGLDGLPVDFYKCFWFIIGEDLLAVLKDSLANGRLPLSCRRAVLTLLPKKGDLQLLKNWRPVSLLCTDYKLLSKALANRLVKVMEQIVLPDQTYCVPGRLISDNIVLIRDLLEISKLFGLKMGIISIDQEKAFDRVEHEYLWQTMMAFGFTSGFINKIKTLYFDVQSVLKVNGVLSTPFQVQRGIRQGCALSGMLYSLAFEPFLHKLRSVLQGVILPGCNMPLKLSAYADDLVVMVDNQQDIDMLTNVIDQYGIISSARVNWSKSEALCIGVMENNFQLPVGLNWKTDGGLKYLGVFLGDETFVLKNWDNVLERTKGCFARWKWILPKMSYRGRVLVINNLISSTLWHRLSCVDPPPDLLSKIQALLVDFFWDRLHWTRQSVLFLPKDEGGQGLIHLNSRGATFRFQFVQRFLCGPVDLVWRPLACTILNQLGGLGLNRTLFLMDLKQLNTSGLPSFYRGLFKVWNLFKTERTEHHRSLYWLLQEPVVYGTRLSAACQIGPSLLKRFCLSNVLTLGHVIHFTGANMDNAQLLASHLKVHSIRMIELLLKKWKEALTDAERTLLQFYCGGPVQHSVDDFFPLMKVLPDFKDCTGFFLGINNPCLSIHDADKKLLYRLIVKILNKDKLNGKIDTPWRARLGLIDGVGPEWRSLYKPPLLKKVADLQWRVLHTAVAVNSFISVLNPDVNHDCPFCTLRETVFHCFIDCCRLVPLFSMLEDLFKLFGVVFSKQLFILGYRYSQKKREQCQLFNFILGRAKMAVYMSRRNKVEGFTDDDAVFVFVKMLKSRLRIDFNYYRLRNDLGKFSIIWCHKDVLCSIVENNLIFKSVLI</sequence>
<evidence type="ECO:0000313" key="3">
    <source>
        <dbReference type="Ensembl" id="ENSCCRP00020087104.1"/>
    </source>
</evidence>
<keyword evidence="1" id="KW-0175">Coiled coil</keyword>
<feature type="domain" description="Reverse transcriptase" evidence="2">
    <location>
        <begin position="520"/>
        <end position="790"/>
    </location>
</feature>
<protein>
    <recommendedName>
        <fullName evidence="2">Reverse transcriptase domain-containing protein</fullName>
    </recommendedName>
</protein>
<dbReference type="Pfam" id="PF00078">
    <property type="entry name" value="RVT_1"/>
    <property type="match status" value="1"/>
</dbReference>
<name>A0A8C2PVQ8_CYPCA</name>
<dbReference type="InterPro" id="IPR000477">
    <property type="entry name" value="RT_dom"/>
</dbReference>
<dbReference type="InterPro" id="IPR036691">
    <property type="entry name" value="Endo/exonu/phosph_ase_sf"/>
</dbReference>
<dbReference type="Pfam" id="PF03372">
    <property type="entry name" value="Exo_endo_phos"/>
    <property type="match status" value="1"/>
</dbReference>
<dbReference type="Proteomes" id="UP000694701">
    <property type="component" value="Unplaced"/>
</dbReference>
<accession>A0A8C2PVQ8</accession>
<organism evidence="3 4">
    <name type="scientific">Cyprinus carpio</name>
    <name type="common">Common carp</name>
    <dbReference type="NCBI Taxonomy" id="7962"/>
    <lineage>
        <taxon>Eukaryota</taxon>
        <taxon>Metazoa</taxon>
        <taxon>Chordata</taxon>
        <taxon>Craniata</taxon>
        <taxon>Vertebrata</taxon>
        <taxon>Euteleostomi</taxon>
        <taxon>Actinopterygii</taxon>
        <taxon>Neopterygii</taxon>
        <taxon>Teleostei</taxon>
        <taxon>Ostariophysi</taxon>
        <taxon>Cypriniformes</taxon>
        <taxon>Cyprinidae</taxon>
        <taxon>Cyprininae</taxon>
        <taxon>Cyprinus</taxon>
    </lineage>
</organism>
<evidence type="ECO:0000313" key="4">
    <source>
        <dbReference type="Proteomes" id="UP000694701"/>
    </source>
</evidence>
<dbReference type="GO" id="GO:0003824">
    <property type="term" value="F:catalytic activity"/>
    <property type="evidence" value="ECO:0007669"/>
    <property type="project" value="InterPro"/>
</dbReference>
<dbReference type="InterPro" id="IPR043502">
    <property type="entry name" value="DNA/RNA_pol_sf"/>
</dbReference>
<dbReference type="PROSITE" id="PS50878">
    <property type="entry name" value="RT_POL"/>
    <property type="match status" value="1"/>
</dbReference>
<dbReference type="SUPFAM" id="SSF56219">
    <property type="entry name" value="DNase I-like"/>
    <property type="match status" value="1"/>
</dbReference>
<dbReference type="CDD" id="cd01650">
    <property type="entry name" value="RT_nLTR_like"/>
    <property type="match status" value="1"/>
</dbReference>
<evidence type="ECO:0000259" key="2">
    <source>
        <dbReference type="PROSITE" id="PS50878"/>
    </source>
</evidence>
<feature type="coiled-coil region" evidence="1">
    <location>
        <begin position="330"/>
        <end position="357"/>
    </location>
</feature>
<dbReference type="PANTHER" id="PTHR19446">
    <property type="entry name" value="REVERSE TRANSCRIPTASES"/>
    <property type="match status" value="1"/>
</dbReference>
<dbReference type="CDD" id="cd09076">
    <property type="entry name" value="L1-EN"/>
    <property type="match status" value="1"/>
</dbReference>
<dbReference type="Gene3D" id="3.60.10.10">
    <property type="entry name" value="Endonuclease/exonuclease/phosphatase"/>
    <property type="match status" value="1"/>
</dbReference>
<dbReference type="Ensembl" id="ENSCCRT00020095275.1">
    <property type="protein sequence ID" value="ENSCCRP00020087104.1"/>
    <property type="gene ID" value="ENSCCRG00020040096.1"/>
</dbReference>
<dbReference type="SUPFAM" id="SSF56672">
    <property type="entry name" value="DNA/RNA polymerases"/>
    <property type="match status" value="1"/>
</dbReference>
<dbReference type="InterPro" id="IPR005135">
    <property type="entry name" value="Endo/exonuclease/phosphatase"/>
</dbReference>